<dbReference type="GO" id="GO:0016787">
    <property type="term" value="F:hydrolase activity"/>
    <property type="evidence" value="ECO:0007669"/>
    <property type="project" value="UniProtKB-KW"/>
</dbReference>
<dbReference type="InterPro" id="IPR001310">
    <property type="entry name" value="Histidine_triad_HIT"/>
</dbReference>
<accession>A9WR95</accession>
<dbReference type="InterPro" id="IPR036265">
    <property type="entry name" value="HIT-like_sf"/>
</dbReference>
<dbReference type="GO" id="GO:0009117">
    <property type="term" value="P:nucleotide metabolic process"/>
    <property type="evidence" value="ECO:0007669"/>
    <property type="project" value="TreeGrafter"/>
</dbReference>
<feature type="short sequence motif" description="Histidine triad motif" evidence="1">
    <location>
        <begin position="97"/>
        <end position="101"/>
    </location>
</feature>
<proteinExistence type="predicted"/>
<dbReference type="SUPFAM" id="SSF54197">
    <property type="entry name" value="HIT-like"/>
    <property type="match status" value="1"/>
</dbReference>
<organism evidence="3 4">
    <name type="scientific">Renibacterium salmoninarum (strain ATCC 33209 / DSM 20767 / JCM 11484 / NBRC 15589 / NCIMB 2235)</name>
    <dbReference type="NCBI Taxonomy" id="288705"/>
    <lineage>
        <taxon>Bacteria</taxon>
        <taxon>Bacillati</taxon>
        <taxon>Actinomycetota</taxon>
        <taxon>Actinomycetes</taxon>
        <taxon>Micrococcales</taxon>
        <taxon>Micrococcaceae</taxon>
        <taxon>Renibacterium</taxon>
    </lineage>
</organism>
<sequence>MHAFYVNEVSGQLAVPGGMLVETDMVVGFQLPVLPDASDVYLGYMMVTPKRHNPSFGTLTAEEATDFGRVMQQLTAALEATIAERVYVLVTGHSYPHLHIHLVPRRHGTPKDVAWLESDSWPGARRGSQEEAAELVEQLRSELLNR</sequence>
<gene>
    <name evidence="3" type="ordered locus">RSal33209_2378</name>
</gene>
<dbReference type="Gene3D" id="3.30.428.10">
    <property type="entry name" value="HIT-like"/>
    <property type="match status" value="1"/>
</dbReference>
<dbReference type="eggNOG" id="COG0537">
    <property type="taxonomic scope" value="Bacteria"/>
</dbReference>
<dbReference type="PANTHER" id="PTHR46648">
    <property type="entry name" value="HIT FAMILY PROTEIN 1"/>
    <property type="match status" value="1"/>
</dbReference>
<protein>
    <submittedName>
        <fullName evidence="3">HIT family hydrolase</fullName>
    </submittedName>
</protein>
<evidence type="ECO:0000256" key="1">
    <source>
        <dbReference type="PROSITE-ProRule" id="PRU00464"/>
    </source>
</evidence>
<keyword evidence="3" id="KW-0378">Hydrolase</keyword>
<dbReference type="Pfam" id="PF01230">
    <property type="entry name" value="HIT"/>
    <property type="match status" value="1"/>
</dbReference>
<dbReference type="HOGENOM" id="CLU_126420_0_0_11"/>
<name>A9WR95_RENSM</name>
<evidence type="ECO:0000259" key="2">
    <source>
        <dbReference type="PROSITE" id="PS51084"/>
    </source>
</evidence>
<evidence type="ECO:0000313" key="3">
    <source>
        <dbReference type="EMBL" id="ABY24104.1"/>
    </source>
</evidence>
<reference evidence="4" key="1">
    <citation type="journal article" date="2008" name="J. Bacteriol.">
        <title>Genome sequence of the fish pathogen Renibacterium salmoninarum suggests reductive evolution away from an environmental Arthrobacter ancestor.</title>
        <authorList>
            <person name="Wiens G.D."/>
            <person name="Rockey D.D."/>
            <person name="Wu Z."/>
            <person name="Chang J."/>
            <person name="Levy R."/>
            <person name="Crane S."/>
            <person name="Chen D.S."/>
            <person name="Capri G.R."/>
            <person name="Burnett J.R."/>
            <person name="Sudheesh P.S."/>
            <person name="Schipma M.J."/>
            <person name="Burd H."/>
            <person name="Bhattacharyya A."/>
            <person name="Rhodes L.D."/>
            <person name="Kaul R."/>
            <person name="Strom M.S."/>
        </authorList>
    </citation>
    <scope>NUCLEOTIDE SEQUENCE [LARGE SCALE GENOMIC DNA]</scope>
    <source>
        <strain evidence="4">ATCC 33209 / DSM 20767 / JCM 11484 / NBRC 15589 / NCIMB 2235</strain>
    </source>
</reference>
<dbReference type="InterPro" id="IPR011146">
    <property type="entry name" value="HIT-like"/>
</dbReference>
<keyword evidence="4" id="KW-1185">Reference proteome</keyword>
<dbReference type="PANTHER" id="PTHR46648:SF1">
    <property type="entry name" value="ADENOSINE 5'-MONOPHOSPHORAMIDASE HNT1"/>
    <property type="match status" value="1"/>
</dbReference>
<dbReference type="Proteomes" id="UP000002007">
    <property type="component" value="Chromosome"/>
</dbReference>
<dbReference type="KEGG" id="rsa:RSal33209_2378"/>
<dbReference type="PROSITE" id="PS51084">
    <property type="entry name" value="HIT_2"/>
    <property type="match status" value="1"/>
</dbReference>
<evidence type="ECO:0000313" key="4">
    <source>
        <dbReference type="Proteomes" id="UP000002007"/>
    </source>
</evidence>
<dbReference type="EMBL" id="CP000910">
    <property type="protein sequence ID" value="ABY24104.1"/>
    <property type="molecule type" value="Genomic_DNA"/>
</dbReference>
<dbReference type="STRING" id="288705.RSal33209_2378"/>
<dbReference type="AlphaFoldDB" id="A9WR95"/>
<feature type="domain" description="HIT" evidence="2">
    <location>
        <begin position="43"/>
        <end position="115"/>
    </location>
</feature>